<name>A0A7W8F1P5_STREU</name>
<accession>A0A7W8F1P5</accession>
<keyword evidence="2" id="KW-1133">Transmembrane helix</keyword>
<protein>
    <submittedName>
        <fullName evidence="3">Uncharacterized protein</fullName>
    </submittedName>
</protein>
<keyword evidence="2" id="KW-0812">Transmembrane</keyword>
<organism evidence="3 4">
    <name type="scientific">Streptomyces eurocidicus</name>
    <name type="common">Streptoverticillium eurocidicus</name>
    <dbReference type="NCBI Taxonomy" id="66423"/>
    <lineage>
        <taxon>Bacteria</taxon>
        <taxon>Bacillati</taxon>
        <taxon>Actinomycetota</taxon>
        <taxon>Actinomycetes</taxon>
        <taxon>Kitasatosporales</taxon>
        <taxon>Streptomycetaceae</taxon>
        <taxon>Streptomyces</taxon>
    </lineage>
</organism>
<feature type="transmembrane region" description="Helical" evidence="2">
    <location>
        <begin position="35"/>
        <end position="59"/>
    </location>
</feature>
<evidence type="ECO:0000256" key="2">
    <source>
        <dbReference type="SAM" id="Phobius"/>
    </source>
</evidence>
<keyword evidence="2" id="KW-0472">Membrane</keyword>
<evidence type="ECO:0000313" key="4">
    <source>
        <dbReference type="Proteomes" id="UP000528608"/>
    </source>
</evidence>
<dbReference type="Proteomes" id="UP000528608">
    <property type="component" value="Unassembled WGS sequence"/>
</dbReference>
<evidence type="ECO:0000256" key="1">
    <source>
        <dbReference type="SAM" id="MobiDB-lite"/>
    </source>
</evidence>
<gene>
    <name evidence="3" type="ORF">FHS36_002115</name>
</gene>
<evidence type="ECO:0000313" key="3">
    <source>
        <dbReference type="EMBL" id="MBB5118682.1"/>
    </source>
</evidence>
<reference evidence="3 4" key="1">
    <citation type="submission" date="2020-08" db="EMBL/GenBank/DDBJ databases">
        <title>Genomic Encyclopedia of Type Strains, Phase III (KMG-III): the genomes of soil and plant-associated and newly described type strains.</title>
        <authorList>
            <person name="Whitman W."/>
        </authorList>
    </citation>
    <scope>NUCLEOTIDE SEQUENCE [LARGE SCALE GENOMIC DNA]</scope>
    <source>
        <strain evidence="3 4">CECT 3259</strain>
    </source>
</reference>
<dbReference type="AlphaFoldDB" id="A0A7W8F1P5"/>
<proteinExistence type="predicted"/>
<sequence length="65" mass="6805">MHSPSRPDGGRVAPKGPKELPPEPMGPLASTLRDVFGCVGVIMAAVLISMLCVHLSHAFPELSAK</sequence>
<feature type="region of interest" description="Disordered" evidence="1">
    <location>
        <begin position="1"/>
        <end position="26"/>
    </location>
</feature>
<comment type="caution">
    <text evidence="3">The sequence shown here is derived from an EMBL/GenBank/DDBJ whole genome shotgun (WGS) entry which is preliminary data.</text>
</comment>
<dbReference type="EMBL" id="JACHJF010000005">
    <property type="protein sequence ID" value="MBB5118682.1"/>
    <property type="molecule type" value="Genomic_DNA"/>
</dbReference>